<feature type="compositionally biased region" description="Basic and acidic residues" evidence="1">
    <location>
        <begin position="47"/>
        <end position="64"/>
    </location>
</feature>
<name>A0ABW1AL38_9RHOO</name>
<keyword evidence="2" id="KW-1133">Transmembrane helix</keyword>
<dbReference type="EMBL" id="JBHSOG010000006">
    <property type="protein sequence ID" value="MFC5767918.1"/>
    <property type="molecule type" value="Genomic_DNA"/>
</dbReference>
<comment type="caution">
    <text evidence="3">The sequence shown here is derived from an EMBL/GenBank/DDBJ whole genome shotgun (WGS) entry which is preliminary data.</text>
</comment>
<sequence>MAEGLAVSDKGWVQFLLVAVPVLSLVGSWLALRAIGGRQDRRRGKRPRADEGRKGAAGDEVSKG</sequence>
<evidence type="ECO:0000256" key="2">
    <source>
        <dbReference type="SAM" id="Phobius"/>
    </source>
</evidence>
<dbReference type="Proteomes" id="UP001595974">
    <property type="component" value="Unassembled WGS sequence"/>
</dbReference>
<dbReference type="RefSeq" id="WP_096445499.1">
    <property type="nucleotide sequence ID" value="NZ_JBHSOG010000006.1"/>
</dbReference>
<feature type="transmembrane region" description="Helical" evidence="2">
    <location>
        <begin position="12"/>
        <end position="36"/>
    </location>
</feature>
<organism evidence="3 4">
    <name type="scientific">Thauera sinica</name>
    <dbReference type="NCBI Taxonomy" id="2665146"/>
    <lineage>
        <taxon>Bacteria</taxon>
        <taxon>Pseudomonadati</taxon>
        <taxon>Pseudomonadota</taxon>
        <taxon>Betaproteobacteria</taxon>
        <taxon>Rhodocyclales</taxon>
        <taxon>Zoogloeaceae</taxon>
        <taxon>Thauera</taxon>
    </lineage>
</organism>
<feature type="region of interest" description="Disordered" evidence="1">
    <location>
        <begin position="38"/>
        <end position="64"/>
    </location>
</feature>
<protein>
    <submittedName>
        <fullName evidence="3">Uncharacterized protein</fullName>
    </submittedName>
</protein>
<proteinExistence type="predicted"/>
<keyword evidence="2" id="KW-0812">Transmembrane</keyword>
<accession>A0ABW1AL38</accession>
<reference evidence="4" key="1">
    <citation type="journal article" date="2019" name="Int. J. Syst. Evol. Microbiol.">
        <title>The Global Catalogue of Microorganisms (GCM) 10K type strain sequencing project: providing services to taxonomists for standard genome sequencing and annotation.</title>
        <authorList>
            <consortium name="The Broad Institute Genomics Platform"/>
            <consortium name="The Broad Institute Genome Sequencing Center for Infectious Disease"/>
            <person name="Wu L."/>
            <person name="Ma J."/>
        </authorList>
    </citation>
    <scope>NUCLEOTIDE SEQUENCE [LARGE SCALE GENOMIC DNA]</scope>
    <source>
        <strain evidence="4">SHR3</strain>
    </source>
</reference>
<gene>
    <name evidence="3" type="ORF">ACFPTN_00880</name>
</gene>
<keyword evidence="4" id="KW-1185">Reference proteome</keyword>
<keyword evidence="2" id="KW-0472">Membrane</keyword>
<evidence type="ECO:0000256" key="1">
    <source>
        <dbReference type="SAM" id="MobiDB-lite"/>
    </source>
</evidence>
<evidence type="ECO:0000313" key="4">
    <source>
        <dbReference type="Proteomes" id="UP001595974"/>
    </source>
</evidence>
<evidence type="ECO:0000313" key="3">
    <source>
        <dbReference type="EMBL" id="MFC5767918.1"/>
    </source>
</evidence>